<name>A0A8X6FMJ2_TRICU</name>
<accession>A0A8X6FMJ2</accession>
<gene>
    <name evidence="2" type="ORF">TNCT_631581</name>
</gene>
<keyword evidence="3" id="KW-1185">Reference proteome</keyword>
<evidence type="ECO:0000313" key="2">
    <source>
        <dbReference type="EMBL" id="GFQ83996.1"/>
    </source>
</evidence>
<evidence type="ECO:0000313" key="3">
    <source>
        <dbReference type="Proteomes" id="UP000887116"/>
    </source>
</evidence>
<comment type="caution">
    <text evidence="2">The sequence shown here is derived from an EMBL/GenBank/DDBJ whole genome shotgun (WGS) entry which is preliminary data.</text>
</comment>
<dbReference type="EMBL" id="BMAO01002879">
    <property type="protein sequence ID" value="GFQ83996.1"/>
    <property type="molecule type" value="Genomic_DNA"/>
</dbReference>
<protein>
    <submittedName>
        <fullName evidence="2">Uncharacterized protein</fullName>
    </submittedName>
</protein>
<dbReference type="Proteomes" id="UP000887116">
    <property type="component" value="Unassembled WGS sequence"/>
</dbReference>
<organism evidence="2 3">
    <name type="scientific">Trichonephila clavata</name>
    <name type="common">Joro spider</name>
    <name type="synonym">Nephila clavata</name>
    <dbReference type="NCBI Taxonomy" id="2740835"/>
    <lineage>
        <taxon>Eukaryota</taxon>
        <taxon>Metazoa</taxon>
        <taxon>Ecdysozoa</taxon>
        <taxon>Arthropoda</taxon>
        <taxon>Chelicerata</taxon>
        <taxon>Arachnida</taxon>
        <taxon>Araneae</taxon>
        <taxon>Araneomorphae</taxon>
        <taxon>Entelegynae</taxon>
        <taxon>Araneoidea</taxon>
        <taxon>Nephilidae</taxon>
        <taxon>Trichonephila</taxon>
    </lineage>
</organism>
<proteinExistence type="predicted"/>
<dbReference type="AlphaFoldDB" id="A0A8X6FMJ2"/>
<evidence type="ECO:0000256" key="1">
    <source>
        <dbReference type="SAM" id="MobiDB-lite"/>
    </source>
</evidence>
<sequence length="120" mass="13475">MAKEANPSINTIRSRNKKDDQEKSSRRKSSAIRKIPVHLVKQRQTSKDKSCSEDAVPVLFEELQTTTDKSHLGGQFLFSFSADDTSVKGKSRPEGQFHTPYAIYCASARGKRQLEGHVHT</sequence>
<feature type="region of interest" description="Disordered" evidence="1">
    <location>
        <begin position="1"/>
        <end position="51"/>
    </location>
</feature>
<reference evidence="2" key="1">
    <citation type="submission" date="2020-07" db="EMBL/GenBank/DDBJ databases">
        <title>Multicomponent nature underlies the extraordinary mechanical properties of spider dragline silk.</title>
        <authorList>
            <person name="Kono N."/>
            <person name="Nakamura H."/>
            <person name="Mori M."/>
            <person name="Yoshida Y."/>
            <person name="Ohtoshi R."/>
            <person name="Malay A.D."/>
            <person name="Moran D.A.P."/>
            <person name="Tomita M."/>
            <person name="Numata K."/>
            <person name="Arakawa K."/>
        </authorList>
    </citation>
    <scope>NUCLEOTIDE SEQUENCE</scope>
</reference>